<comment type="caution">
    <text evidence="8">The sequence shown here is derived from an EMBL/GenBank/DDBJ whole genome shotgun (WGS) entry which is preliminary data.</text>
</comment>
<evidence type="ECO:0000256" key="3">
    <source>
        <dbReference type="ARBA" id="ARBA00022723"/>
    </source>
</evidence>
<feature type="domain" description="Peptidase M16 N-terminal" evidence="7">
    <location>
        <begin position="2"/>
        <end position="90"/>
    </location>
</feature>
<keyword evidence="2" id="KW-0645">Protease</keyword>
<keyword evidence="5" id="KW-0862">Zinc</keyword>
<dbReference type="GO" id="GO:0051603">
    <property type="term" value="P:proteolysis involved in protein catabolic process"/>
    <property type="evidence" value="ECO:0007669"/>
    <property type="project" value="TreeGrafter"/>
</dbReference>
<keyword evidence="9" id="KW-1185">Reference proteome</keyword>
<dbReference type="PANTHER" id="PTHR43690">
    <property type="entry name" value="NARDILYSIN"/>
    <property type="match status" value="1"/>
</dbReference>
<name>A0A8H8QTN4_9BASI</name>
<dbReference type="InterPro" id="IPR050626">
    <property type="entry name" value="Peptidase_M16"/>
</dbReference>
<dbReference type="InterPro" id="IPR011765">
    <property type="entry name" value="Pept_M16_N"/>
</dbReference>
<dbReference type="Pfam" id="PF00675">
    <property type="entry name" value="Peptidase_M16"/>
    <property type="match status" value="1"/>
</dbReference>
<dbReference type="InterPro" id="IPR011249">
    <property type="entry name" value="Metalloenz_LuxS/M16"/>
</dbReference>
<accession>A0A8H8QTN4</accession>
<dbReference type="AlphaFoldDB" id="A0A8H8QTN4"/>
<gene>
    <name evidence="8" type="ORF">UBRO2_05905</name>
</gene>
<dbReference type="GO" id="GO:0005739">
    <property type="term" value="C:mitochondrion"/>
    <property type="evidence" value="ECO:0007669"/>
    <property type="project" value="TreeGrafter"/>
</dbReference>
<dbReference type="GO" id="GO:0005829">
    <property type="term" value="C:cytosol"/>
    <property type="evidence" value="ECO:0007669"/>
    <property type="project" value="TreeGrafter"/>
</dbReference>
<evidence type="ECO:0000256" key="1">
    <source>
        <dbReference type="ARBA" id="ARBA00007261"/>
    </source>
</evidence>
<evidence type="ECO:0000256" key="5">
    <source>
        <dbReference type="ARBA" id="ARBA00022833"/>
    </source>
</evidence>
<protein>
    <recommendedName>
        <fullName evidence="7">Peptidase M16 N-terminal domain-containing protein</fullName>
    </recommendedName>
</protein>
<evidence type="ECO:0000313" key="8">
    <source>
        <dbReference type="EMBL" id="SYW86185.1"/>
    </source>
</evidence>
<keyword evidence="3" id="KW-0479">Metal-binding</keyword>
<dbReference type="GO" id="GO:0046872">
    <property type="term" value="F:metal ion binding"/>
    <property type="evidence" value="ECO:0007669"/>
    <property type="project" value="UniProtKB-KW"/>
</dbReference>
<proteinExistence type="inferred from homology"/>
<dbReference type="Gene3D" id="3.30.830.10">
    <property type="entry name" value="Metalloenzyme, LuxS/M16 peptidase-like"/>
    <property type="match status" value="1"/>
</dbReference>
<sequence length="252" mass="27700">MDICVGHLSDPEELQGPAHFFEHLSNHSGGSNAYTSMDSTNFDALQVHFEDALDRSTQFFLGPLFNSPCSEQEIKAVDSEHKKNLYNASKSRTSKALCSTHEAHGDSKMDPHLYTVVVTLDKLTIQETIGGAIKTFEKDAKLEHEAPFGLGQKLDAGPEPALDSLVKQNKHFNDIVTLDLLTQPIIEIGGYNFAKYPELANFKVIANQGWPLEQSTITALGAALSSSTSGPMTLTNFQIDPHCFELVQDHIK</sequence>
<evidence type="ECO:0000256" key="2">
    <source>
        <dbReference type="ARBA" id="ARBA00022670"/>
    </source>
</evidence>
<dbReference type="Proteomes" id="UP000658997">
    <property type="component" value="Unassembled WGS sequence"/>
</dbReference>
<evidence type="ECO:0000256" key="6">
    <source>
        <dbReference type="ARBA" id="ARBA00023049"/>
    </source>
</evidence>
<organism evidence="8 9">
    <name type="scientific">Ustilago bromivora</name>
    <dbReference type="NCBI Taxonomy" id="307758"/>
    <lineage>
        <taxon>Eukaryota</taxon>
        <taxon>Fungi</taxon>
        <taxon>Dikarya</taxon>
        <taxon>Basidiomycota</taxon>
        <taxon>Ustilaginomycotina</taxon>
        <taxon>Ustilaginomycetes</taxon>
        <taxon>Ustilaginales</taxon>
        <taxon>Ustilaginaceae</taxon>
        <taxon>Ustilago</taxon>
    </lineage>
</organism>
<comment type="similarity">
    <text evidence="1">Belongs to the peptidase M16 family.</text>
</comment>
<evidence type="ECO:0000259" key="7">
    <source>
        <dbReference type="Pfam" id="PF00675"/>
    </source>
</evidence>
<keyword evidence="6" id="KW-0482">Metalloprotease</keyword>
<dbReference type="EMBL" id="ULHB01000242">
    <property type="protein sequence ID" value="SYW86185.1"/>
    <property type="molecule type" value="Genomic_DNA"/>
</dbReference>
<dbReference type="PANTHER" id="PTHR43690:SF18">
    <property type="entry name" value="INSULIN-DEGRADING ENZYME-RELATED"/>
    <property type="match status" value="1"/>
</dbReference>
<dbReference type="GO" id="GO:0004222">
    <property type="term" value="F:metalloendopeptidase activity"/>
    <property type="evidence" value="ECO:0007669"/>
    <property type="project" value="TreeGrafter"/>
</dbReference>
<dbReference type="SUPFAM" id="SSF63411">
    <property type="entry name" value="LuxS/MPP-like metallohydrolase"/>
    <property type="match status" value="1"/>
</dbReference>
<dbReference type="GO" id="GO:0043171">
    <property type="term" value="P:peptide catabolic process"/>
    <property type="evidence" value="ECO:0007669"/>
    <property type="project" value="TreeGrafter"/>
</dbReference>
<evidence type="ECO:0000256" key="4">
    <source>
        <dbReference type="ARBA" id="ARBA00022801"/>
    </source>
</evidence>
<evidence type="ECO:0000313" key="9">
    <source>
        <dbReference type="Proteomes" id="UP000658997"/>
    </source>
</evidence>
<reference evidence="8" key="1">
    <citation type="submission" date="2018-08" db="EMBL/GenBank/DDBJ databases">
        <authorList>
            <person name="Guldener U."/>
        </authorList>
    </citation>
    <scope>NUCLEOTIDE SEQUENCE</scope>
    <source>
        <strain evidence="8">UB2</strain>
    </source>
</reference>
<keyword evidence="4" id="KW-0378">Hydrolase</keyword>